<dbReference type="Gene3D" id="1.10.20.140">
    <property type="match status" value="1"/>
</dbReference>
<dbReference type="InterPro" id="IPR039657">
    <property type="entry name" value="Dimethylallyltransferase"/>
</dbReference>
<dbReference type="STRING" id="1276538.A0A1X7RJ63"/>
<comment type="catalytic activity">
    <reaction evidence="5">
        <text>adenosine(37) in tRNA + dimethylallyl diphosphate = N(6)-dimethylallyladenosine(37) in tRNA + diphosphate</text>
        <dbReference type="Rhea" id="RHEA:26482"/>
        <dbReference type="Rhea" id="RHEA-COMP:10162"/>
        <dbReference type="Rhea" id="RHEA-COMP:10375"/>
        <dbReference type="ChEBI" id="CHEBI:33019"/>
        <dbReference type="ChEBI" id="CHEBI:57623"/>
        <dbReference type="ChEBI" id="CHEBI:74411"/>
        <dbReference type="ChEBI" id="CHEBI:74415"/>
        <dbReference type="EC" id="2.5.1.75"/>
    </reaction>
</comment>
<sequence length="512" mass="57566">MTRVAPRNPLIAIIGATGTGKSQLAVELAKRYNGEIINGDAMQLYAGLPIITNKITVEEQEGIPHHLLGCIGLHEQTWVVGTFVRNALKVIEEIRGRGRLPILVGGTHYYTQSLLFKDRLAEKEEVADERDFVEDTSDEYPILKESTEVLLEELTKVDPEMADRWHPNDRRKIQRSLEIYLQTGRKASEIYAEQRQGRKIDEDGQSDAGAFAMRFDTLLFWIHAENDTLRARLDKRVDKMLDQGLLQEVDTLNAFANAQAAQGTPVDETRGIWVSIGHKEFKAYSTALAEGMEDEKQLQKLKAEGLERTKIATRQYSKRQVRWIKIKLIDALAEAGSSDSLYLLDGTEVDQFDENVLEPAEDLTKRFLEAGSMPEPSSLSSAAAESLSVQRDKGLTDDAEKWTKQHCAACNEETLIKTPFQRLQTSEQDAYQRAQAEARRDRPWSELASNQILRLLTAKLATLLCRFAQDLHRLSLLDRQLGVSSCLSPLRADVSPIAQQERPQLLSSAIGL</sequence>
<dbReference type="PANTHER" id="PTHR11088:SF89">
    <property type="entry name" value="TRNA DIMETHYLALLYLTRANSFERASE"/>
    <property type="match status" value="1"/>
</dbReference>
<dbReference type="SUPFAM" id="SSF52540">
    <property type="entry name" value="P-loop containing nucleoside triphosphate hydrolases"/>
    <property type="match status" value="2"/>
</dbReference>
<evidence type="ECO:0000313" key="8">
    <source>
        <dbReference type="Proteomes" id="UP000215127"/>
    </source>
</evidence>
<dbReference type="InterPro" id="IPR027417">
    <property type="entry name" value="P-loop_NTPase"/>
</dbReference>
<keyword evidence="8" id="KW-1185">Reference proteome</keyword>
<dbReference type="PANTHER" id="PTHR11088">
    <property type="entry name" value="TRNA DIMETHYLALLYLTRANSFERASE"/>
    <property type="match status" value="1"/>
</dbReference>
<protein>
    <recommendedName>
        <fullName evidence="5">tRNA dimethylallyltransferase</fullName>
        <ecNumber evidence="5">2.5.1.75</ecNumber>
    </recommendedName>
</protein>
<evidence type="ECO:0000256" key="4">
    <source>
        <dbReference type="ARBA" id="ARBA00022840"/>
    </source>
</evidence>
<keyword evidence="2 6" id="KW-0808">Transferase</keyword>
<dbReference type="GO" id="GO:0005739">
    <property type="term" value="C:mitochondrion"/>
    <property type="evidence" value="ECO:0007669"/>
    <property type="project" value="TreeGrafter"/>
</dbReference>
<dbReference type="PIRSF" id="PIRSF039110">
    <property type="entry name" value="IPP_transferase"/>
    <property type="match status" value="1"/>
</dbReference>
<dbReference type="GO" id="GO:0006400">
    <property type="term" value="P:tRNA modification"/>
    <property type="evidence" value="ECO:0007669"/>
    <property type="project" value="TreeGrafter"/>
</dbReference>
<dbReference type="EC" id="2.5.1.75" evidence="5"/>
<dbReference type="AlphaFoldDB" id="A0A1X7RJ63"/>
<evidence type="ECO:0000256" key="3">
    <source>
        <dbReference type="ARBA" id="ARBA00022741"/>
    </source>
</evidence>
<proteinExistence type="inferred from homology"/>
<evidence type="ECO:0000256" key="5">
    <source>
        <dbReference type="RuleBase" id="RU003783"/>
    </source>
</evidence>
<dbReference type="HAMAP" id="MF_00185">
    <property type="entry name" value="IPP_trans"/>
    <property type="match status" value="1"/>
</dbReference>
<dbReference type="GO" id="GO:0052381">
    <property type="term" value="F:tRNA dimethylallyltransferase activity"/>
    <property type="evidence" value="ECO:0007669"/>
    <property type="project" value="UniProtKB-EC"/>
</dbReference>
<name>A0A1X7RJ63_ZYMT9</name>
<dbReference type="Gene3D" id="3.40.50.300">
    <property type="entry name" value="P-loop containing nucleotide triphosphate hydrolases"/>
    <property type="match status" value="1"/>
</dbReference>
<keyword evidence="5" id="KW-0819">tRNA processing</keyword>
<organism evidence="7 8">
    <name type="scientific">Zymoseptoria tritici (strain ST99CH_3D7)</name>
    <dbReference type="NCBI Taxonomy" id="1276538"/>
    <lineage>
        <taxon>Eukaryota</taxon>
        <taxon>Fungi</taxon>
        <taxon>Dikarya</taxon>
        <taxon>Ascomycota</taxon>
        <taxon>Pezizomycotina</taxon>
        <taxon>Dothideomycetes</taxon>
        <taxon>Dothideomycetidae</taxon>
        <taxon>Mycosphaerellales</taxon>
        <taxon>Mycosphaerellaceae</taxon>
        <taxon>Zymoseptoria</taxon>
    </lineage>
</organism>
<dbReference type="Proteomes" id="UP000215127">
    <property type="component" value="Chromosome 2"/>
</dbReference>
<reference evidence="7 8" key="1">
    <citation type="submission" date="2016-06" db="EMBL/GenBank/DDBJ databases">
        <authorList>
            <person name="Kjaerup R.B."/>
            <person name="Dalgaard T.S."/>
            <person name="Juul-Madsen H.R."/>
        </authorList>
    </citation>
    <scope>NUCLEOTIDE SEQUENCE [LARGE SCALE GENOMIC DNA]</scope>
</reference>
<evidence type="ECO:0000256" key="1">
    <source>
        <dbReference type="ARBA" id="ARBA00005842"/>
    </source>
</evidence>
<evidence type="ECO:0000256" key="6">
    <source>
        <dbReference type="RuleBase" id="RU003785"/>
    </source>
</evidence>
<dbReference type="Pfam" id="PF01715">
    <property type="entry name" value="IPPT"/>
    <property type="match status" value="1"/>
</dbReference>
<dbReference type="InterPro" id="IPR030666">
    <property type="entry name" value="IPP_transferase_euk"/>
</dbReference>
<evidence type="ECO:0000256" key="2">
    <source>
        <dbReference type="ARBA" id="ARBA00022679"/>
    </source>
</evidence>
<evidence type="ECO:0000313" key="7">
    <source>
        <dbReference type="EMBL" id="SMQ47464.1"/>
    </source>
</evidence>
<gene>
    <name evidence="7" type="ORF">ZT3D7_G2612</name>
</gene>
<dbReference type="EMBL" id="LT853693">
    <property type="protein sequence ID" value="SMQ47464.1"/>
    <property type="molecule type" value="Genomic_DNA"/>
</dbReference>
<dbReference type="NCBIfam" id="TIGR00174">
    <property type="entry name" value="miaA"/>
    <property type="match status" value="1"/>
</dbReference>
<accession>A0A1X7RJ63</accession>
<dbReference type="GO" id="GO:0005524">
    <property type="term" value="F:ATP binding"/>
    <property type="evidence" value="ECO:0007669"/>
    <property type="project" value="UniProtKB-KW"/>
</dbReference>
<keyword evidence="3 6" id="KW-0547">Nucleotide-binding</keyword>
<dbReference type="InterPro" id="IPR018022">
    <property type="entry name" value="IPT"/>
</dbReference>
<comment type="similarity">
    <text evidence="1 6">Belongs to the IPP transferase family.</text>
</comment>
<keyword evidence="4 6" id="KW-0067">ATP-binding</keyword>